<comment type="caution">
    <text evidence="2">The sequence shown here is derived from an EMBL/GenBank/DDBJ whole genome shotgun (WGS) entry which is preliminary data.</text>
</comment>
<proteinExistence type="predicted"/>
<reference evidence="2 3" key="1">
    <citation type="journal article" date="2015" name="Genome Biol. Evol.">
        <title>The genome of winter moth (Operophtera brumata) provides a genomic perspective on sexual dimorphism and phenology.</title>
        <authorList>
            <person name="Derks M.F."/>
            <person name="Smit S."/>
            <person name="Salis L."/>
            <person name="Schijlen E."/>
            <person name="Bossers A."/>
            <person name="Mateman C."/>
            <person name="Pijl A.S."/>
            <person name="de Ridder D."/>
            <person name="Groenen M.A."/>
            <person name="Visser M.E."/>
            <person name="Megens H.J."/>
        </authorList>
    </citation>
    <scope>NUCLEOTIDE SEQUENCE [LARGE SCALE GENOMIC DNA]</scope>
    <source>
        <strain evidence="2">WM2013NL</strain>
        <tissue evidence="2">Head and thorax</tissue>
    </source>
</reference>
<evidence type="ECO:0000313" key="2">
    <source>
        <dbReference type="EMBL" id="KOB73860.1"/>
    </source>
</evidence>
<feature type="region of interest" description="Disordered" evidence="1">
    <location>
        <begin position="210"/>
        <end position="230"/>
    </location>
</feature>
<gene>
    <name evidence="2" type="ORF">OBRU01_10047</name>
</gene>
<sequence>MARNKQGNTDMRFQMSDEQQGSQTRTLAHADYDKPTFPSGDAYPNISIPNTPSNILPNVLDSQYNEKKQGVASGTPSKASVKSEDDFDVNEYIARLQGTRYVSAPLHSHLKEDQNTNLETEESLEEINLNESAQEQPVEVQQSLTADIAQNFSQLPTVLPHVASAVFSSFSNMLSMKSREQTPDDAKPTGYQDAQFEKSDVGVPLMGVDESTPKDFGLPPKEPPISGAGNYRISTKKKYAPIPGLSYGDASQNMYHNINIPPVMSVVPGTNYMPPILTPEETLARSKQVAYIHGDDGGVTHGFTPLSQNNPPFFTPADSHNDEFKTVEATVSKAKDTTNTHAVSDKHAYLLNLVPINADLFGGMPVSSYNAGVDNKNSASTYTMMEDTVTAVQIPENRNINIDGQPNFFTPIDHKDITTPRLPIIPPPPMFSNLPRKDSQTSVGKGILPPSVARRISANQPLIKTQPVPAPTFSENIFVPTAIPEMSDQSIQPRMPPTLPPSITSDQKPPSIQPPQFMPPKNLPSSAGAPFFVPSPAEKPHPCAIGAPFFTPSPAKNSQPSAIGVPFFTPSPAENPQPSAIGTPFFTPSSADNPQPSTIGAPFFTPSSAENPQPSTIGAPFFTPSSAEKPQPSMIGAQFFTPSNTEVSQAFGIGGPNIPPPTGAAYLTSIPPSSTPFGVVGSLPPSNIASDAYLASMPAISNVIPTIPAEGSSNIAPQIRMFTPTIQNKPPPTFFNPLPVTHDMPHPITQMPPGLTPEPTKPLVEPPKATGAVNFRMTKKRPQYYSGPIEGVGDISSNVKPTIAPGIPSVPSVGASAYQSSLFTPEHQFQTVEQYTSPNVQSSIPFDISKPAEPAALYATFEAKPQQSFTPFDISQPQQTYGQEYSTAFDLSRPTTEAFDPPKQEAKGFGIIGSLKSKLSSIDINKIQSTVTTFFDPDYNEAKVDPALETAPYAPSQYAQHSQEQSNFEIMVPSVDQNQYSQFGFQHGYQYDQNKQHYPAETAYNYAQNERQNPASYFAEPNYTSQQVYTDPALNTHEYSSASPNDTQENIPQNVENISSHNLEHENKDTQGVVTFYNPATIQEHTHLKTEIATNYSQQSFEKSNVPSTSTSPFVSANVGIHGAIGDFVPKIQPDIAQSKIHFIAPLPPAISFFDGPISGDQESKYKTDELIDEMEKLAMAEEIAIANSPFQAVDLQIGSAAGSKVIEISGTLSKAVGQNIITTTSHDKSVPKFPINKEYELGNDQQGSSLIESLSKDTIPVVAVSSVPLFGLSAIIADKTQEISNLERDFKNTSLFDSSKEITIPNLEKQSSFSFFENIAVENKLHDEPHKAAVGMSISDVKNVLLIEPPQENLGTILKRNASSSLLKDLPEAENKSVENLSQERGSSWHFDKAMVTSKDNVNVLFDKKASGFFNHLMQSENPIGGIVEKEDTEVSEQTSDFNICETCRELAYASIAAIDQDFGIVTGSDPSNFGFQTDDTNNTAVDPEYTFKIDPNAIGFFGDNSLFFDNVPNNASDEIKAEFKTHEDIVLPRQMSIPSAPPADDDSKSDETGGLDVHSIEQDATKDFPIEEEFIIEPSETDDDKIEFREQKRSSEDLTLETFTDRIEKFKNNAVTDFSSNDYLLYQKSAEHAVPPKSMASYFDTGNFAAETHYRKSLTSPTNIKAFQEQGTTKEKELTTIDPYDGRFLPAEVFRLPPGFEDELRRQYNEQYPISFENNEPLIPDTTTQTQTTTILTSATAHEDYTIAGCKSDNVTIMQQGEIKHSNKPQTMEKCEEEKRQYNEQEHSSCEKKEPFIPETTTQTRTTTTLTSATAHENYTIAGFKADNVTIMQRGEIKHSDTTPTMGQCEEEKIVAYTPNKDGNEPKTVDDKIPAIARAFGSTNLLIKDHTQALGANNEPKYPTVNAEHEIIKQDAQLPDPRIFFSSNTEEPNLALTEPASFNRLASYFSIPPAQPDHSKSFFELSQSQNHYRHVTNSELNRTEPKPDQNPSQGHVLDSNTQANLVNIMHDLTSTRNIMNRGDEIVRTVNYFSVEHDNLEIGIPKLEKLKLPSNNSCITNLDGTDLDSANGQNKTQDKVNLDSSINDKKTDGRKINNEPVYDDINIINTCEFCSNINLLDRKDYKVKNAADSDARKEKDGNNMNEKSIDSSNQKNTVSVDFGNCKMGEEANDDMKIKQDKIIKIKGETLLGLRTSIESECLVLSGLGCYDSTLLMSY</sequence>
<evidence type="ECO:0000256" key="1">
    <source>
        <dbReference type="SAM" id="MobiDB-lite"/>
    </source>
</evidence>
<protein>
    <submittedName>
        <fullName evidence="2">Triglyceride lipase</fullName>
    </submittedName>
</protein>
<feature type="compositionally biased region" description="Polar residues" evidence="1">
    <location>
        <begin position="2065"/>
        <end position="2076"/>
    </location>
</feature>
<feature type="region of interest" description="Disordered" evidence="1">
    <location>
        <begin position="1"/>
        <end position="58"/>
    </location>
</feature>
<dbReference type="EMBL" id="JTDY01001438">
    <property type="protein sequence ID" value="KOB73860.1"/>
    <property type="molecule type" value="Genomic_DNA"/>
</dbReference>
<organism evidence="2 3">
    <name type="scientific">Operophtera brumata</name>
    <name type="common">Winter moth</name>
    <name type="synonym">Phalaena brumata</name>
    <dbReference type="NCBI Taxonomy" id="104452"/>
    <lineage>
        <taxon>Eukaryota</taxon>
        <taxon>Metazoa</taxon>
        <taxon>Ecdysozoa</taxon>
        <taxon>Arthropoda</taxon>
        <taxon>Hexapoda</taxon>
        <taxon>Insecta</taxon>
        <taxon>Pterygota</taxon>
        <taxon>Neoptera</taxon>
        <taxon>Endopterygota</taxon>
        <taxon>Lepidoptera</taxon>
        <taxon>Glossata</taxon>
        <taxon>Ditrysia</taxon>
        <taxon>Geometroidea</taxon>
        <taxon>Geometridae</taxon>
        <taxon>Larentiinae</taxon>
        <taxon>Operophtera</taxon>
    </lineage>
</organism>
<feature type="region of interest" description="Disordered" evidence="1">
    <location>
        <begin position="2065"/>
        <end position="2094"/>
    </location>
</feature>
<dbReference type="Proteomes" id="UP000037510">
    <property type="component" value="Unassembled WGS sequence"/>
</dbReference>
<feature type="region of interest" description="Disordered" evidence="1">
    <location>
        <begin position="1537"/>
        <end position="1565"/>
    </location>
</feature>
<feature type="compositionally biased region" description="Polar residues" evidence="1">
    <location>
        <begin position="2143"/>
        <end position="2157"/>
    </location>
</feature>
<evidence type="ECO:0000313" key="3">
    <source>
        <dbReference type="Proteomes" id="UP000037510"/>
    </source>
</evidence>
<name>A0A0L7LEN5_OPEBR</name>
<accession>A0A0L7LEN5</accession>
<feature type="compositionally biased region" description="Polar residues" evidence="1">
    <location>
        <begin position="1991"/>
        <end position="2000"/>
    </location>
</feature>
<feature type="compositionally biased region" description="Basic and acidic residues" evidence="1">
    <location>
        <begin position="2077"/>
        <end position="2094"/>
    </location>
</feature>
<keyword evidence="3" id="KW-1185">Reference proteome</keyword>
<feature type="compositionally biased region" description="Polar residues" evidence="1">
    <location>
        <begin position="47"/>
        <end position="58"/>
    </location>
</feature>
<feature type="region of interest" description="Disordered" evidence="1">
    <location>
        <begin position="1981"/>
        <end position="2000"/>
    </location>
</feature>
<feature type="region of interest" description="Disordered" evidence="1">
    <location>
        <begin position="2131"/>
        <end position="2157"/>
    </location>
</feature>
<feature type="compositionally biased region" description="Polar residues" evidence="1">
    <location>
        <begin position="1"/>
        <end position="26"/>
    </location>
</feature>
<feature type="compositionally biased region" description="Basic and acidic residues" evidence="1">
    <location>
        <begin position="2131"/>
        <end position="2142"/>
    </location>
</feature>
<dbReference type="STRING" id="104452.A0A0L7LEN5"/>